<dbReference type="GO" id="GO:0005975">
    <property type="term" value="P:carbohydrate metabolic process"/>
    <property type="evidence" value="ECO:0007669"/>
    <property type="project" value="InterPro"/>
</dbReference>
<proteinExistence type="inferred from homology"/>
<feature type="disulfide bond" evidence="12">
    <location>
        <begin position="347"/>
        <end position="394"/>
    </location>
</feature>
<keyword evidence="14" id="KW-0812">Transmembrane</keyword>
<evidence type="ECO:0000313" key="16">
    <source>
        <dbReference type="Proteomes" id="UP000521943"/>
    </source>
</evidence>
<keyword evidence="5 13" id="KW-0378">Hydrolase</keyword>
<comment type="catalytic activity">
    <reaction evidence="9">
        <text>N(4)-(alpha-D-Man-(1-&gt;2)-alpha-D-Man-(1-&gt;2)-alpha-D-Man-(1-&gt;3)-[alpha-D-Man-(1-&gt;2)-alpha-D-Man-(1-&gt;3)-[alpha-D-Man-(1-&gt;2)-alpha-D-Man-(1-&gt;6)]-alpha-D-Man-(1-&gt;6)]-beta-D-Man-(1-&gt;4)-beta-D-GlcNAc-(1-&gt;4)-beta-D-GlcNAc)-L-asparaginyl-[protein] (N-glucan mannose isomer 9A1,2,3B1,2,3) + 4 H2O = N(4)-(alpha-D-Man-(1-&gt;3)-[alpha-D-Man-(1-&gt;3)-[alpha-D-Man-(1-&gt;6)]-alpha-D-Man-(1-&gt;6)]-beta-D-Man-(1-&gt;4)-beta-D-GlcNAc-(1-&gt;4)-beta-D-GlcNAc)-L-asparaginyl-[protein] (N-glucan mannose isomer 5A1,2) + 4 beta-D-mannose</text>
        <dbReference type="Rhea" id="RHEA:56008"/>
        <dbReference type="Rhea" id="RHEA-COMP:14356"/>
        <dbReference type="Rhea" id="RHEA-COMP:14367"/>
        <dbReference type="ChEBI" id="CHEBI:15377"/>
        <dbReference type="ChEBI" id="CHEBI:28563"/>
        <dbReference type="ChEBI" id="CHEBI:59087"/>
        <dbReference type="ChEBI" id="CHEBI:139493"/>
        <dbReference type="EC" id="3.2.1.113"/>
    </reaction>
</comment>
<dbReference type="Pfam" id="PF01532">
    <property type="entry name" value="Glyco_hydro_47"/>
    <property type="match status" value="1"/>
</dbReference>
<dbReference type="EMBL" id="JACGCI010000017">
    <property type="protein sequence ID" value="KAF6758853.1"/>
    <property type="molecule type" value="Genomic_DNA"/>
</dbReference>
<reference evidence="15 16" key="1">
    <citation type="submission" date="2020-07" db="EMBL/GenBank/DDBJ databases">
        <title>Comparative genomics of pyrophilous fungi reveals a link between fire events and developmental genes.</title>
        <authorList>
            <consortium name="DOE Joint Genome Institute"/>
            <person name="Steindorff A.S."/>
            <person name="Carver A."/>
            <person name="Calhoun S."/>
            <person name="Stillman K."/>
            <person name="Liu H."/>
            <person name="Lipzen A."/>
            <person name="Pangilinan J."/>
            <person name="Labutti K."/>
            <person name="Bruns T.D."/>
            <person name="Grigoriev I.V."/>
        </authorList>
    </citation>
    <scope>NUCLEOTIDE SEQUENCE [LARGE SCALE GENOMIC DNA]</scope>
    <source>
        <strain evidence="15 16">CBS 144469</strain>
    </source>
</reference>
<comment type="cofactor">
    <cofactor evidence="1 11">
        <name>Ca(2+)</name>
        <dbReference type="ChEBI" id="CHEBI:29108"/>
    </cofactor>
</comment>
<sequence length="555" mass="62766">MAPRRTLVRWVVVAVSATLLGLWVLGGKSSVKLRQTQWQAIKAKDAKLDTSYTADKPKQEAIVAAFKHAWSAYERDAMGDDEYHPIGHKGSNLSAAGGIGYAVIDAIDTMQIMGLTSEYQRARKWIAEKLTFDRDGKHNTFETTIRVLGGLLSAYHLSDEDPVFLERAVDLADRMLPAFTTKSGLPLPMVNLHKKQGVGEDYNANLISTAEATTLQLEFKYLSHLTDNEEYWRKAEKVMKVVKDAKIEFGLAPIFMNAETGDFMMSEIRLGSRGDSYYEYLLKQYLLTNRTEAVYEQMYQDTMDAIHSTLVRQGVNKGSTYTIEMLPQRHEGGLKWTLSPKQDHLVCFLAGSLMLGAVRSRAFVEAVSVPPLASELSDAGKNDWNLGYELLETCIDTYDSPTGLSAEIVHFYVDGDGRDWKENRGKDWYVKGMEFLGTAPSYDARYILRPETVESLFIAFRLTGDHRYRDYGWKIFQSIEKHCKVESGGYASILDVMNVNTAKEDKMETFFLSETLKYLYLLFSDASVLPLDQYVFNTEAHPFPIFHSGVRPLFS</sequence>
<dbReference type="Gene3D" id="1.50.10.10">
    <property type="match status" value="1"/>
</dbReference>
<name>A0A8H6M7M2_9AGAR</name>
<dbReference type="InterPro" id="IPR050749">
    <property type="entry name" value="Glycosyl_Hydrolase_47"/>
</dbReference>
<keyword evidence="14" id="KW-0472">Membrane</keyword>
<evidence type="ECO:0000256" key="10">
    <source>
        <dbReference type="PIRSR" id="PIRSR601382-1"/>
    </source>
</evidence>
<dbReference type="InterPro" id="IPR001382">
    <property type="entry name" value="Glyco_hydro_47"/>
</dbReference>
<evidence type="ECO:0000256" key="9">
    <source>
        <dbReference type="ARBA" id="ARBA00048605"/>
    </source>
</evidence>
<dbReference type="GO" id="GO:0016020">
    <property type="term" value="C:membrane"/>
    <property type="evidence" value="ECO:0007669"/>
    <property type="project" value="InterPro"/>
</dbReference>
<evidence type="ECO:0000256" key="13">
    <source>
        <dbReference type="RuleBase" id="RU361193"/>
    </source>
</evidence>
<evidence type="ECO:0000256" key="5">
    <source>
        <dbReference type="ARBA" id="ARBA00022801"/>
    </source>
</evidence>
<evidence type="ECO:0000256" key="2">
    <source>
        <dbReference type="ARBA" id="ARBA00004922"/>
    </source>
</evidence>
<evidence type="ECO:0000313" key="15">
    <source>
        <dbReference type="EMBL" id="KAF6758853.1"/>
    </source>
</evidence>
<accession>A0A8H6M7M2</accession>
<evidence type="ECO:0000256" key="12">
    <source>
        <dbReference type="PIRSR" id="PIRSR601382-3"/>
    </source>
</evidence>
<dbReference type="InterPro" id="IPR036026">
    <property type="entry name" value="Seven-hairpin_glycosidases"/>
</dbReference>
<dbReference type="Proteomes" id="UP000521943">
    <property type="component" value="Unassembled WGS sequence"/>
</dbReference>
<dbReference type="GO" id="GO:0004571">
    <property type="term" value="F:mannosyl-oligosaccharide 1,2-alpha-mannosidase activity"/>
    <property type="evidence" value="ECO:0007669"/>
    <property type="project" value="UniProtKB-EC"/>
</dbReference>
<evidence type="ECO:0000256" key="11">
    <source>
        <dbReference type="PIRSR" id="PIRSR601382-2"/>
    </source>
</evidence>
<feature type="active site" evidence="10">
    <location>
        <position position="275"/>
    </location>
</feature>
<evidence type="ECO:0000256" key="3">
    <source>
        <dbReference type="ARBA" id="ARBA00007658"/>
    </source>
</evidence>
<keyword evidence="16" id="KW-1185">Reference proteome</keyword>
<comment type="similarity">
    <text evidence="3 13">Belongs to the glycosyl hydrolase 47 family.</text>
</comment>
<dbReference type="GO" id="GO:0005509">
    <property type="term" value="F:calcium ion binding"/>
    <property type="evidence" value="ECO:0007669"/>
    <property type="project" value="InterPro"/>
</dbReference>
<evidence type="ECO:0000256" key="4">
    <source>
        <dbReference type="ARBA" id="ARBA00022723"/>
    </source>
</evidence>
<dbReference type="OrthoDB" id="8118055at2759"/>
<dbReference type="GO" id="GO:0005783">
    <property type="term" value="C:endoplasmic reticulum"/>
    <property type="evidence" value="ECO:0007669"/>
    <property type="project" value="TreeGrafter"/>
</dbReference>
<dbReference type="PANTHER" id="PTHR11742">
    <property type="entry name" value="MANNOSYL-OLIGOSACCHARIDE ALPHA-1,2-MANNOSIDASE-RELATED"/>
    <property type="match status" value="1"/>
</dbReference>
<protein>
    <recommendedName>
        <fullName evidence="13">alpha-1,2-Mannosidase</fullName>
        <ecNumber evidence="13">3.2.1.-</ecNumber>
    </recommendedName>
</protein>
<keyword evidence="4 11" id="KW-0479">Metal-binding</keyword>
<keyword evidence="13" id="KW-0326">Glycosidase</keyword>
<keyword evidence="14" id="KW-1133">Transmembrane helix</keyword>
<dbReference type="PANTHER" id="PTHR11742:SF55">
    <property type="entry name" value="ENDOPLASMIC RETICULUM MANNOSYL-OLIGOSACCHARIDE 1,2-ALPHA-MANNOSIDASE"/>
    <property type="match status" value="1"/>
</dbReference>
<evidence type="ECO:0000256" key="1">
    <source>
        <dbReference type="ARBA" id="ARBA00001913"/>
    </source>
</evidence>
<dbReference type="GO" id="GO:0036503">
    <property type="term" value="P:ERAD pathway"/>
    <property type="evidence" value="ECO:0007669"/>
    <property type="project" value="UniProtKB-ARBA"/>
</dbReference>
<feature type="transmembrane region" description="Helical" evidence="14">
    <location>
        <begin position="7"/>
        <end position="26"/>
    </location>
</feature>
<evidence type="ECO:0000256" key="14">
    <source>
        <dbReference type="SAM" id="Phobius"/>
    </source>
</evidence>
<dbReference type="InterPro" id="IPR012341">
    <property type="entry name" value="6hp_glycosidase-like_sf"/>
</dbReference>
<evidence type="ECO:0000256" key="6">
    <source>
        <dbReference type="ARBA" id="ARBA00022837"/>
    </source>
</evidence>
<keyword evidence="6 11" id="KW-0106">Calcium</keyword>
<dbReference type="SUPFAM" id="SSF48225">
    <property type="entry name" value="Seven-hairpin glycosidases"/>
    <property type="match status" value="1"/>
</dbReference>
<feature type="active site" description="Proton donor" evidence="10">
    <location>
        <position position="142"/>
    </location>
</feature>
<organism evidence="15 16">
    <name type="scientific">Ephemerocybe angulata</name>
    <dbReference type="NCBI Taxonomy" id="980116"/>
    <lineage>
        <taxon>Eukaryota</taxon>
        <taxon>Fungi</taxon>
        <taxon>Dikarya</taxon>
        <taxon>Basidiomycota</taxon>
        <taxon>Agaricomycotina</taxon>
        <taxon>Agaricomycetes</taxon>
        <taxon>Agaricomycetidae</taxon>
        <taxon>Agaricales</taxon>
        <taxon>Agaricineae</taxon>
        <taxon>Psathyrellaceae</taxon>
        <taxon>Ephemerocybe</taxon>
    </lineage>
</organism>
<dbReference type="PRINTS" id="PR00747">
    <property type="entry name" value="GLYHDRLASE47"/>
</dbReference>
<gene>
    <name evidence="15" type="ORF">DFP72DRAFT_162744</name>
</gene>
<dbReference type="EC" id="3.2.1.-" evidence="13"/>
<evidence type="ECO:0000256" key="8">
    <source>
        <dbReference type="ARBA" id="ARBA00047669"/>
    </source>
</evidence>
<comment type="catalytic activity">
    <reaction evidence="8">
        <text>N(4)-(alpha-D-Man-(1-&gt;2)-alpha-D-Man-(1-&gt;2)-alpha-D-Man-(1-&gt;3)-[alpha-D-Man-(1-&gt;3)-[alpha-D-Man-(1-&gt;2)-alpha-D-Man-(1-&gt;6)]-alpha-D-Man-(1-&gt;6)]-beta-D-Man-(1-&gt;4)-beta-D-GlcNAc-(1-&gt;4)-beta-D-GlcNAc)-L-asparaginyl-[protein] (N-glucan mannose isomer 8A1,2,3B1,3) + 3 H2O = N(4)-(alpha-D-Man-(1-&gt;3)-[alpha-D-Man-(1-&gt;3)-[alpha-D-Man-(1-&gt;6)]-alpha-D-Man-(1-&gt;6)]-beta-D-Man-(1-&gt;4)-beta-D-GlcNAc-(1-&gt;4)-beta-D-GlcNAc)-L-asparaginyl-[protein] (N-glucan mannose isomer 5A1,2) + 3 beta-D-mannose</text>
        <dbReference type="Rhea" id="RHEA:56028"/>
        <dbReference type="Rhea" id="RHEA-COMP:14358"/>
        <dbReference type="Rhea" id="RHEA-COMP:14367"/>
        <dbReference type="ChEBI" id="CHEBI:15377"/>
        <dbReference type="ChEBI" id="CHEBI:28563"/>
        <dbReference type="ChEBI" id="CHEBI:59087"/>
        <dbReference type="ChEBI" id="CHEBI:60628"/>
        <dbReference type="EC" id="3.2.1.113"/>
    </reaction>
</comment>
<keyword evidence="7 12" id="KW-1015">Disulfide bond</keyword>
<comment type="pathway">
    <text evidence="2">Protein modification; protein glycosylation.</text>
</comment>
<feature type="binding site" evidence="11">
    <location>
        <position position="538"/>
    </location>
    <ligand>
        <name>Ca(2+)</name>
        <dbReference type="ChEBI" id="CHEBI:29108"/>
    </ligand>
</feature>
<evidence type="ECO:0000256" key="7">
    <source>
        <dbReference type="ARBA" id="ARBA00023157"/>
    </source>
</evidence>
<comment type="caution">
    <text evidence="15">The sequence shown here is derived from an EMBL/GenBank/DDBJ whole genome shotgun (WGS) entry which is preliminary data.</text>
</comment>
<feature type="active site" description="Proton donor" evidence="10">
    <location>
        <position position="407"/>
    </location>
</feature>
<feature type="active site" evidence="10">
    <location>
        <position position="451"/>
    </location>
</feature>
<dbReference type="AlphaFoldDB" id="A0A8H6M7M2"/>